<evidence type="ECO:0000313" key="2">
    <source>
        <dbReference type="Proteomes" id="UP000007819"/>
    </source>
</evidence>
<reference evidence="1" key="2">
    <citation type="submission" date="2022-06" db="UniProtKB">
        <authorList>
            <consortium name="EnsemblMetazoa"/>
        </authorList>
    </citation>
    <scope>IDENTIFICATION</scope>
</reference>
<protein>
    <submittedName>
        <fullName evidence="1">Uncharacterized protein</fullName>
    </submittedName>
</protein>
<sequence>MSDFSLVYQSLFPGNDNEHSDSEDISTYSVDCTNVQNSSSTASELINFTPPTTSTCSVTNDTTKRYSPYSTPTLTISAVSTSSNNHPKYGTYQPMDWTNETILQLLHTSNDGRYVLADSVSNKGRLSDDGQNTLTKLLINFLFQDKCKGTDFFFKKIAKLIVEVFPQEKERVYFIAAKTEGNHQTHAKGKLVERWKNVARRLRSIGAIEFYRKKSVPPLEKQSVFSDDLTLAKLWLQEEGLSADFKSVKEKWILTYDLRRSEILNSDTKLTLCDIFKSWPILKSPRGYELVCEDFNALYPLQKELFQNWNTFYEKWILVTDKLVNIRRTSIKDKIAKDLIKQLDNSQQSNWKVSIVLKLQLVPYLLPTKTLIRSSDPKSIKKNWKPSSGESAAAFITHIANISQLETDVAQRREKYLHIGSQIQPYIIVVGKDIFSIDETYIRVDNQLWNFSCPLKAFDSCFKAYFTFNCVYPRECYESWMFFQHHLYGLKTDYDLMTAVLSSINDQFI</sequence>
<reference evidence="2" key="1">
    <citation type="submission" date="2010-06" db="EMBL/GenBank/DDBJ databases">
        <authorList>
            <person name="Jiang H."/>
            <person name="Abraham K."/>
            <person name="Ali S."/>
            <person name="Alsbrooks S.L."/>
            <person name="Anim B.N."/>
            <person name="Anosike U.S."/>
            <person name="Attaway T."/>
            <person name="Bandaranaike D.P."/>
            <person name="Battles P.K."/>
            <person name="Bell S.N."/>
            <person name="Bell A.V."/>
            <person name="Beltran B."/>
            <person name="Bickham C."/>
            <person name="Bustamante Y."/>
            <person name="Caleb T."/>
            <person name="Canada A."/>
            <person name="Cardenas V."/>
            <person name="Carter K."/>
            <person name="Chacko J."/>
            <person name="Chandrabose M.N."/>
            <person name="Chavez D."/>
            <person name="Chavez A."/>
            <person name="Chen L."/>
            <person name="Chu H.-S."/>
            <person name="Claassen K.J."/>
            <person name="Cockrell R."/>
            <person name="Collins M."/>
            <person name="Cooper J.A."/>
            <person name="Cree A."/>
            <person name="Curry S.M."/>
            <person name="Da Y."/>
            <person name="Dao M.D."/>
            <person name="Das B."/>
            <person name="Davila M.-L."/>
            <person name="Davy-Carroll L."/>
            <person name="Denson S."/>
            <person name="Dinh H."/>
            <person name="Ebong V.E."/>
            <person name="Edwards J.R."/>
            <person name="Egan A."/>
            <person name="El-Daye J."/>
            <person name="Escobedo L."/>
            <person name="Fernandez S."/>
            <person name="Fernando P.R."/>
            <person name="Flagg N."/>
            <person name="Forbes L.D."/>
            <person name="Fowler R.G."/>
            <person name="Fu Q."/>
            <person name="Gabisi R.A."/>
            <person name="Ganer J."/>
            <person name="Garbino Pronczuk A."/>
            <person name="Garcia R.M."/>
            <person name="Garner T."/>
            <person name="Garrett T.E."/>
            <person name="Gonzalez D.A."/>
            <person name="Hamid H."/>
            <person name="Hawkins E.S."/>
            <person name="Hirani K."/>
            <person name="Hogues M.E."/>
            <person name="Hollins B."/>
            <person name="Hsiao C.-H."/>
            <person name="Jabil R."/>
            <person name="James M.L."/>
            <person name="Jhangiani S.N."/>
            <person name="Johnson B."/>
            <person name="Johnson Q."/>
            <person name="Joshi V."/>
            <person name="Kalu J.B."/>
            <person name="Kam C."/>
            <person name="Kashfia A."/>
            <person name="Keebler J."/>
            <person name="Kisamo H."/>
            <person name="Kovar C.L."/>
            <person name="Lago L.A."/>
            <person name="Lai C.-Y."/>
            <person name="Laidlaw J."/>
            <person name="Lara F."/>
            <person name="Le T.-K."/>
            <person name="Lee S.L."/>
            <person name="Legall F.H."/>
            <person name="Lemon S.J."/>
            <person name="Lewis L.R."/>
            <person name="Li B."/>
            <person name="Liu Y."/>
            <person name="Liu Y.-S."/>
            <person name="Lopez J."/>
            <person name="Lozado R.J."/>
            <person name="Lu J."/>
            <person name="Madu R.C."/>
            <person name="Maheshwari M."/>
            <person name="Maheshwari R."/>
            <person name="Malloy K."/>
            <person name="Martinez E."/>
            <person name="Mathew T."/>
            <person name="Mercado I.C."/>
            <person name="Mercado C."/>
            <person name="Meyer B."/>
            <person name="Montgomery K."/>
            <person name="Morgan M.B."/>
            <person name="Munidasa M."/>
            <person name="Nazareth L.V."/>
            <person name="Nelson J."/>
            <person name="Ng B.M."/>
            <person name="Nguyen N.B."/>
            <person name="Nguyen P.Q."/>
            <person name="Nguyen T."/>
            <person name="Obregon M."/>
            <person name="Okwuonu G.O."/>
            <person name="Onwere C.G."/>
            <person name="Orozco G."/>
            <person name="Parra A."/>
            <person name="Patel S."/>
            <person name="Patil S."/>
            <person name="Perez A."/>
            <person name="Perez Y."/>
            <person name="Pham C."/>
            <person name="Primus E.L."/>
            <person name="Pu L.-L."/>
            <person name="Puazo M."/>
            <person name="Qin X."/>
            <person name="Quiroz J.B."/>
            <person name="Reese J."/>
            <person name="Richards S."/>
            <person name="Rives C.M."/>
            <person name="Robberts R."/>
            <person name="Ruiz S.J."/>
            <person name="Ruiz M.J."/>
            <person name="Santibanez J."/>
            <person name="Schneider B.W."/>
            <person name="Sisson I."/>
            <person name="Smith M."/>
            <person name="Sodergren E."/>
            <person name="Song X.-Z."/>
            <person name="Song B.B."/>
            <person name="Summersgill H."/>
            <person name="Thelus R."/>
            <person name="Thornton R.D."/>
            <person name="Trejos Z.Y."/>
            <person name="Usmani K."/>
            <person name="Vattathil S."/>
            <person name="Villasana D."/>
            <person name="Walker D.L."/>
            <person name="Wang S."/>
            <person name="Wang K."/>
            <person name="White C.S."/>
            <person name="Williams A.C."/>
            <person name="Williamson J."/>
            <person name="Wilson K."/>
            <person name="Woghiren I.O."/>
            <person name="Woodworth J.R."/>
            <person name="Worley K.C."/>
            <person name="Wright R.A."/>
            <person name="Wu W."/>
            <person name="Young L."/>
            <person name="Zhang L."/>
            <person name="Zhang J."/>
            <person name="Zhu Y."/>
            <person name="Muzny D.M."/>
            <person name="Weinstock G."/>
            <person name="Gibbs R.A."/>
        </authorList>
    </citation>
    <scope>NUCLEOTIDE SEQUENCE [LARGE SCALE GENOMIC DNA]</scope>
    <source>
        <strain evidence="2">LSR1</strain>
    </source>
</reference>
<organism evidence="1 2">
    <name type="scientific">Acyrthosiphon pisum</name>
    <name type="common">Pea aphid</name>
    <dbReference type="NCBI Taxonomy" id="7029"/>
    <lineage>
        <taxon>Eukaryota</taxon>
        <taxon>Metazoa</taxon>
        <taxon>Ecdysozoa</taxon>
        <taxon>Arthropoda</taxon>
        <taxon>Hexapoda</taxon>
        <taxon>Insecta</taxon>
        <taxon>Pterygota</taxon>
        <taxon>Neoptera</taxon>
        <taxon>Paraneoptera</taxon>
        <taxon>Hemiptera</taxon>
        <taxon>Sternorrhyncha</taxon>
        <taxon>Aphidomorpha</taxon>
        <taxon>Aphidoidea</taxon>
        <taxon>Aphididae</taxon>
        <taxon>Macrosiphini</taxon>
        <taxon>Acyrthosiphon</taxon>
    </lineage>
</organism>
<accession>A0A8R2H7V4</accession>
<evidence type="ECO:0000313" key="1">
    <source>
        <dbReference type="EnsemblMetazoa" id="XP_016662910.1"/>
    </source>
</evidence>
<dbReference type="Proteomes" id="UP000007819">
    <property type="component" value="Chromosome A1"/>
</dbReference>
<dbReference type="OrthoDB" id="6617741at2759"/>
<dbReference type="KEGG" id="api:107884709"/>
<name>A0A8R2H7V4_ACYPI</name>
<dbReference type="RefSeq" id="XP_016662910.1">
    <property type="nucleotide sequence ID" value="XM_016807421.2"/>
</dbReference>
<dbReference type="EnsemblMetazoa" id="XM_016807421.2">
    <property type="protein sequence ID" value="XP_016662910.1"/>
    <property type="gene ID" value="LOC107884709"/>
</dbReference>
<proteinExistence type="predicted"/>
<keyword evidence="2" id="KW-1185">Reference proteome</keyword>
<dbReference type="PANTHER" id="PTHR31025">
    <property type="entry name" value="SI:CH211-196P9.1-RELATED"/>
    <property type="match status" value="1"/>
</dbReference>
<dbReference type="GeneID" id="107884709"/>
<dbReference type="PANTHER" id="PTHR31025:SF9">
    <property type="entry name" value="SI:DKEY-286J15.1"/>
    <property type="match status" value="1"/>
</dbReference>
<dbReference type="AlphaFoldDB" id="A0A8R2H7V4"/>